<accession>D3DZX2</accession>
<dbReference type="Proteomes" id="UP000008680">
    <property type="component" value="Chromosome"/>
</dbReference>
<protein>
    <submittedName>
        <fullName evidence="1">Uncharacterized protein</fullName>
    </submittedName>
</protein>
<evidence type="ECO:0000313" key="1">
    <source>
        <dbReference type="EMBL" id="ADC46148.1"/>
    </source>
</evidence>
<reference evidence="1 2" key="1">
    <citation type="journal article" date="2010" name="PLoS ONE">
        <title>The genome sequence of the rumen methanogen Methanobrevibacter ruminantium reveals new possibilities for controlling ruminant methane emissions.</title>
        <authorList>
            <person name="Leahy S.C."/>
            <person name="Kelly W.J."/>
            <person name="Altermann E."/>
            <person name="Ronimus R.S."/>
            <person name="Yeoman C.J."/>
            <person name="Pacheco D.M."/>
            <person name="Li D."/>
            <person name="Kong Z."/>
            <person name="McTavish S."/>
            <person name="Sang C."/>
            <person name="Lambie S.C."/>
            <person name="Janssen P.H."/>
            <person name="Dey D."/>
            <person name="Attwood G.T."/>
        </authorList>
    </citation>
    <scope>NUCLEOTIDE SEQUENCE [LARGE SCALE GENOMIC DNA]</scope>
    <source>
        <strain evidence="2">ATCC 35063 / DSM 1093 / JCM 13430 / OCM 146 / M1</strain>
    </source>
</reference>
<sequence length="123" mass="14914">MGLDMFLEGIFEQDGENVREQVIYWRKSNQVHNWFVVNAQDGEDNCQPHSVSREQLEELRDLCRAVLADNDKAEELLPTRPGFFFGAIDYDEWYYYDLQYTVEKIDEVLKDDRYLYFEYCSWW</sequence>
<gene>
    <name evidence="1" type="ordered locus">mru_0296</name>
</gene>
<dbReference type="STRING" id="634498.mru_0296"/>
<proteinExistence type="predicted"/>
<dbReference type="KEGG" id="mru:mru_0296"/>
<dbReference type="EMBL" id="CP001719">
    <property type="protein sequence ID" value="ADC46148.1"/>
    <property type="molecule type" value="Genomic_DNA"/>
</dbReference>
<name>D3DZX2_METRM</name>
<organism evidence="1 2">
    <name type="scientific">Methanobrevibacter ruminantium (strain ATCC 35063 / DSM 1093 / JCM 13430 / OCM 146 / M1)</name>
    <name type="common">Methanobacterium ruminantium</name>
    <dbReference type="NCBI Taxonomy" id="634498"/>
    <lineage>
        <taxon>Archaea</taxon>
        <taxon>Methanobacteriati</taxon>
        <taxon>Methanobacteriota</taxon>
        <taxon>Methanomada group</taxon>
        <taxon>Methanobacteria</taxon>
        <taxon>Methanobacteriales</taxon>
        <taxon>Methanobacteriaceae</taxon>
        <taxon>Methanobrevibacter</taxon>
    </lineage>
</organism>
<dbReference type="GeneID" id="8769936"/>
<dbReference type="RefSeq" id="WP_012955104.1">
    <property type="nucleotide sequence ID" value="NC_013790.1"/>
</dbReference>
<dbReference type="HOGENOM" id="CLU_129207_0_0_2"/>
<evidence type="ECO:0000313" key="2">
    <source>
        <dbReference type="Proteomes" id="UP000008680"/>
    </source>
</evidence>
<dbReference type="AlphaFoldDB" id="D3DZX2"/>
<dbReference type="PATRIC" id="fig|634498.28.peg.299"/>
<keyword evidence="2" id="KW-1185">Reference proteome</keyword>